<accession>A0A1V0SG23</accession>
<sequence>MKSYFKNNNSNISKNNLKIEIKQFSRNLSNLESKTKQIEPFQFYTYNGCRKNFGRFTLHHTSSDAKLITDFPSYHIITGANLGNIKRFLETNFKFANAINGNFILDKELIELSKPKSCIDNKIIYLTSGVYHDGRKIDDAIIIHTDKENDTEIKYVIDHITDGYNY</sequence>
<proteinExistence type="predicted"/>
<protein>
    <submittedName>
        <fullName evidence="1">Uncharacterized protein</fullName>
    </submittedName>
</protein>
<evidence type="ECO:0000313" key="1">
    <source>
        <dbReference type="EMBL" id="ARF10669.1"/>
    </source>
</evidence>
<reference evidence="1" key="1">
    <citation type="journal article" date="2017" name="Science">
        <title>Giant viruses with an expanded complement of translation system components.</title>
        <authorList>
            <person name="Schulz F."/>
            <person name="Yutin N."/>
            <person name="Ivanova N.N."/>
            <person name="Ortega D.R."/>
            <person name="Lee T.K."/>
            <person name="Vierheilig J."/>
            <person name="Daims H."/>
            <person name="Horn M."/>
            <person name="Wagner M."/>
            <person name="Jensen G.J."/>
            <person name="Kyrpides N.C."/>
            <person name="Koonin E.V."/>
            <person name="Woyke T."/>
        </authorList>
    </citation>
    <scope>NUCLEOTIDE SEQUENCE</scope>
    <source>
        <strain evidence="1">HKV1</strain>
    </source>
</reference>
<organism evidence="1">
    <name type="scientific">Hokovirus HKV1</name>
    <dbReference type="NCBI Taxonomy" id="1977638"/>
    <lineage>
        <taxon>Viruses</taxon>
        <taxon>Varidnaviria</taxon>
        <taxon>Bamfordvirae</taxon>
        <taxon>Nucleocytoviricota</taxon>
        <taxon>Megaviricetes</taxon>
        <taxon>Imitervirales</taxon>
        <taxon>Mimiviridae</taxon>
        <taxon>Klosneuvirinae</taxon>
        <taxon>Hokovirus</taxon>
    </lineage>
</organism>
<dbReference type="EMBL" id="KY684104">
    <property type="protein sequence ID" value="ARF10669.1"/>
    <property type="molecule type" value="Genomic_DNA"/>
</dbReference>
<gene>
    <name evidence="1" type="ORF">Hokovirus_2_196</name>
</gene>
<name>A0A1V0SG23_9VIRU</name>